<name>A0AAW1KM33_POPJA</name>
<organism evidence="2 3">
    <name type="scientific">Popillia japonica</name>
    <name type="common">Japanese beetle</name>
    <dbReference type="NCBI Taxonomy" id="7064"/>
    <lineage>
        <taxon>Eukaryota</taxon>
        <taxon>Metazoa</taxon>
        <taxon>Ecdysozoa</taxon>
        <taxon>Arthropoda</taxon>
        <taxon>Hexapoda</taxon>
        <taxon>Insecta</taxon>
        <taxon>Pterygota</taxon>
        <taxon>Neoptera</taxon>
        <taxon>Endopterygota</taxon>
        <taxon>Coleoptera</taxon>
        <taxon>Polyphaga</taxon>
        <taxon>Scarabaeiformia</taxon>
        <taxon>Scarabaeidae</taxon>
        <taxon>Rutelinae</taxon>
        <taxon>Popillia</taxon>
    </lineage>
</organism>
<accession>A0AAW1KM33</accession>
<dbReference type="Proteomes" id="UP001458880">
    <property type="component" value="Unassembled WGS sequence"/>
</dbReference>
<reference evidence="2 3" key="1">
    <citation type="journal article" date="2024" name="BMC Genomics">
        <title>De novo assembly and annotation of Popillia japonica's genome with initial clues to its potential as an invasive pest.</title>
        <authorList>
            <person name="Cucini C."/>
            <person name="Boschi S."/>
            <person name="Funari R."/>
            <person name="Cardaioli E."/>
            <person name="Iannotti N."/>
            <person name="Marturano G."/>
            <person name="Paoli F."/>
            <person name="Bruttini M."/>
            <person name="Carapelli A."/>
            <person name="Frati F."/>
            <person name="Nardi F."/>
        </authorList>
    </citation>
    <scope>NUCLEOTIDE SEQUENCE [LARGE SCALE GENOMIC DNA]</scope>
    <source>
        <strain evidence="2">DMR45628</strain>
    </source>
</reference>
<protein>
    <submittedName>
        <fullName evidence="2">Uncharacterized protein</fullName>
    </submittedName>
</protein>
<evidence type="ECO:0000313" key="2">
    <source>
        <dbReference type="EMBL" id="KAK9720097.1"/>
    </source>
</evidence>
<gene>
    <name evidence="2" type="ORF">QE152_g22280</name>
</gene>
<evidence type="ECO:0000313" key="3">
    <source>
        <dbReference type="Proteomes" id="UP001458880"/>
    </source>
</evidence>
<keyword evidence="3" id="KW-1185">Reference proteome</keyword>
<proteinExistence type="predicted"/>
<evidence type="ECO:0000256" key="1">
    <source>
        <dbReference type="SAM" id="MobiDB-lite"/>
    </source>
</evidence>
<comment type="caution">
    <text evidence="2">The sequence shown here is derived from an EMBL/GenBank/DDBJ whole genome shotgun (WGS) entry which is preliminary data.</text>
</comment>
<dbReference type="EMBL" id="JASPKY010000213">
    <property type="protein sequence ID" value="KAK9720097.1"/>
    <property type="molecule type" value="Genomic_DNA"/>
</dbReference>
<feature type="region of interest" description="Disordered" evidence="1">
    <location>
        <begin position="37"/>
        <end position="65"/>
    </location>
</feature>
<dbReference type="AlphaFoldDB" id="A0AAW1KM33"/>
<sequence>MNELPLSVFATMGMMRKATEDLNVTSDQSLDEFIKIDDNTPTEDDDFENQTIRSSEANETDDEIEHLQGKEEENKIECFDEAVNCISPVIGIFKEKKKKTK</sequence>